<dbReference type="CDD" id="cd07067">
    <property type="entry name" value="HP_PGM_like"/>
    <property type="match status" value="1"/>
</dbReference>
<dbReference type="EMBL" id="SNAA01000021">
    <property type="protein sequence ID" value="TDL75205.1"/>
    <property type="molecule type" value="Genomic_DNA"/>
</dbReference>
<protein>
    <recommendedName>
        <fullName evidence="5">Histidine phosphatase superfamily (Branch 1)</fullName>
    </recommendedName>
</protein>
<organism evidence="3 4">
    <name type="scientific">Palleronia sediminis</name>
    <dbReference type="NCBI Taxonomy" id="2547833"/>
    <lineage>
        <taxon>Bacteria</taxon>
        <taxon>Pseudomonadati</taxon>
        <taxon>Pseudomonadota</taxon>
        <taxon>Alphaproteobacteria</taxon>
        <taxon>Rhodobacterales</taxon>
        <taxon>Roseobacteraceae</taxon>
        <taxon>Palleronia</taxon>
    </lineage>
</organism>
<dbReference type="InterPro" id="IPR029033">
    <property type="entry name" value="His_PPase_superfam"/>
</dbReference>
<keyword evidence="4" id="KW-1185">Reference proteome</keyword>
<evidence type="ECO:0000256" key="1">
    <source>
        <dbReference type="SAM" id="MobiDB-lite"/>
    </source>
</evidence>
<proteinExistence type="predicted"/>
<gene>
    <name evidence="3" type="ORF">E2L08_14925</name>
</gene>
<name>A0A4R5ZY50_9RHOB</name>
<feature type="chain" id="PRO_5020486789" description="Histidine phosphatase superfamily (Branch 1)" evidence="2">
    <location>
        <begin position="24"/>
        <end position="270"/>
    </location>
</feature>
<dbReference type="AlphaFoldDB" id="A0A4R5ZY50"/>
<comment type="caution">
    <text evidence="3">The sequence shown here is derived from an EMBL/GenBank/DDBJ whole genome shotgun (WGS) entry which is preliminary data.</text>
</comment>
<dbReference type="Pfam" id="PF00300">
    <property type="entry name" value="His_Phos_1"/>
    <property type="match status" value="1"/>
</dbReference>
<dbReference type="SUPFAM" id="SSF53254">
    <property type="entry name" value="Phosphoglycerate mutase-like"/>
    <property type="match status" value="1"/>
</dbReference>
<evidence type="ECO:0000313" key="3">
    <source>
        <dbReference type="EMBL" id="TDL75205.1"/>
    </source>
</evidence>
<dbReference type="OrthoDB" id="2237472at2"/>
<dbReference type="InterPro" id="IPR013078">
    <property type="entry name" value="His_Pase_superF_clade-1"/>
</dbReference>
<evidence type="ECO:0000256" key="2">
    <source>
        <dbReference type="SAM" id="SignalP"/>
    </source>
</evidence>
<feature type="signal peptide" evidence="2">
    <location>
        <begin position="1"/>
        <end position="23"/>
    </location>
</feature>
<sequence length="270" mass="30091">MTVFNGRLAMAAALVCLAGAASADPSIDMVEPVTRFQGEMAAPMPGSDLPRPQVDNTIRFEPVQNFEDMFLRDDVVYLMRHGPTDWDKLDVPNVAPDECADQRILSPQGEKDMRDLGTLLAYNEIRFGRIVVSQWCRNQQTYDALLEGYDAVKPGIWSNTPVETDPELNLLLSLQGAESTTELRRLVSEWDGEDADGPLLIISHFTNIQELTEFAVYEGEIIVLDPDRNNRVLGYMRLKTAGPDVGHFDIDAADPLLNRETEAGETPRPN</sequence>
<keyword evidence="2" id="KW-0732">Signal</keyword>
<evidence type="ECO:0008006" key="5">
    <source>
        <dbReference type="Google" id="ProtNLM"/>
    </source>
</evidence>
<reference evidence="3 4" key="1">
    <citation type="submission" date="2019-03" db="EMBL/GenBank/DDBJ databases">
        <title>Primorskyibacter sp. SS33 isolated from sediments.</title>
        <authorList>
            <person name="Xunke S."/>
        </authorList>
    </citation>
    <scope>NUCLEOTIDE SEQUENCE [LARGE SCALE GENOMIC DNA]</scope>
    <source>
        <strain evidence="3 4">SS33</strain>
    </source>
</reference>
<dbReference type="RefSeq" id="WP_133397899.1">
    <property type="nucleotide sequence ID" value="NZ_SNAA01000021.1"/>
</dbReference>
<dbReference type="Proteomes" id="UP000295701">
    <property type="component" value="Unassembled WGS sequence"/>
</dbReference>
<accession>A0A4R5ZY50</accession>
<dbReference type="Gene3D" id="3.40.50.1240">
    <property type="entry name" value="Phosphoglycerate mutase-like"/>
    <property type="match status" value="1"/>
</dbReference>
<evidence type="ECO:0000313" key="4">
    <source>
        <dbReference type="Proteomes" id="UP000295701"/>
    </source>
</evidence>
<feature type="region of interest" description="Disordered" evidence="1">
    <location>
        <begin position="249"/>
        <end position="270"/>
    </location>
</feature>